<dbReference type="Proteomes" id="UP001283361">
    <property type="component" value="Unassembled WGS sequence"/>
</dbReference>
<evidence type="ECO:0000259" key="11">
    <source>
        <dbReference type="PROSITE" id="PS50262"/>
    </source>
</evidence>
<dbReference type="AlphaFoldDB" id="A0AAE1B978"/>
<dbReference type="SUPFAM" id="SSF81321">
    <property type="entry name" value="Family A G protein-coupled receptor-like"/>
    <property type="match status" value="1"/>
</dbReference>
<feature type="compositionally biased region" description="Basic and acidic residues" evidence="9">
    <location>
        <begin position="308"/>
        <end position="318"/>
    </location>
</feature>
<keyword evidence="5" id="KW-0297">G-protein coupled receptor</keyword>
<dbReference type="GO" id="GO:0007218">
    <property type="term" value="P:neuropeptide signaling pathway"/>
    <property type="evidence" value="ECO:0007669"/>
    <property type="project" value="TreeGrafter"/>
</dbReference>
<feature type="transmembrane region" description="Helical" evidence="10">
    <location>
        <begin position="64"/>
        <end position="86"/>
    </location>
</feature>
<evidence type="ECO:0000256" key="6">
    <source>
        <dbReference type="ARBA" id="ARBA00023136"/>
    </source>
</evidence>
<evidence type="ECO:0000256" key="4">
    <source>
        <dbReference type="ARBA" id="ARBA00022989"/>
    </source>
</evidence>
<protein>
    <recommendedName>
        <fullName evidence="11">G-protein coupled receptors family 1 profile domain-containing protein</fullName>
    </recommendedName>
</protein>
<keyword evidence="8" id="KW-0807">Transducer</keyword>
<evidence type="ECO:0000256" key="8">
    <source>
        <dbReference type="ARBA" id="ARBA00023224"/>
    </source>
</evidence>
<evidence type="ECO:0000313" key="13">
    <source>
        <dbReference type="Proteomes" id="UP001283361"/>
    </source>
</evidence>
<dbReference type="EMBL" id="JAWDGP010000392">
    <property type="protein sequence ID" value="KAK3800922.1"/>
    <property type="molecule type" value="Genomic_DNA"/>
</dbReference>
<sequence>MWNLSESLRDVENGTSLAISFSLRNNLLAVNSSLIFLLGLAGLPTNVLNLLIFRTLGLDSSININFFALSTADFVCALLYIIEALILLDLSQILQLPMDLTDLEYLVASLGASVSSFGSWVTAIISVERCCCILLPVRVKHIFTRKLTVCLIVGMLVVQLVTLTASFSMMRLVLIRSPLGDRPKVGLADAATVSTLLVTLFFWGSSFPAFVCFALIVVSTIFLAITLRQRERWLQTLPGQRNENIEKNKKLVATVVAISAIYIACFLPGASTIGVYFAFPSLDAFNLHNEDCSYRLLDFCLRGELRASPHPNTSEHRTQTLWAPHPNTSEHRTPTLVSTPHPNTSAHHTPNTSGHRTPTLWAPHPNTSEHRTPTLVGTAPQH</sequence>
<dbReference type="PROSITE" id="PS50262">
    <property type="entry name" value="G_PROTEIN_RECEP_F1_2"/>
    <property type="match status" value="1"/>
</dbReference>
<evidence type="ECO:0000256" key="7">
    <source>
        <dbReference type="ARBA" id="ARBA00023170"/>
    </source>
</evidence>
<gene>
    <name evidence="12" type="ORF">RRG08_060267</name>
</gene>
<feature type="compositionally biased region" description="Polar residues" evidence="9">
    <location>
        <begin position="335"/>
        <end position="356"/>
    </location>
</feature>
<dbReference type="Pfam" id="PF00001">
    <property type="entry name" value="7tm_1"/>
    <property type="match status" value="1"/>
</dbReference>
<evidence type="ECO:0000256" key="3">
    <source>
        <dbReference type="ARBA" id="ARBA00022692"/>
    </source>
</evidence>
<feature type="transmembrane region" description="Helical" evidence="10">
    <location>
        <begin position="106"/>
        <end position="127"/>
    </location>
</feature>
<dbReference type="CDD" id="cd00637">
    <property type="entry name" value="7tm_classA_rhodopsin-like"/>
    <property type="match status" value="1"/>
</dbReference>
<accession>A0AAE1B978</accession>
<feature type="transmembrane region" description="Helical" evidence="10">
    <location>
        <begin position="251"/>
        <end position="279"/>
    </location>
</feature>
<feature type="domain" description="G-protein coupled receptors family 1 profile" evidence="11">
    <location>
        <begin position="45"/>
        <end position="268"/>
    </location>
</feature>
<reference evidence="12" key="1">
    <citation type="journal article" date="2023" name="G3 (Bethesda)">
        <title>A reference genome for the long-term kleptoplast-retaining sea slug Elysia crispata morphotype clarki.</title>
        <authorList>
            <person name="Eastman K.E."/>
            <person name="Pendleton A.L."/>
            <person name="Shaikh M.A."/>
            <person name="Suttiyut T."/>
            <person name="Ogas R."/>
            <person name="Tomko P."/>
            <person name="Gavelis G."/>
            <person name="Widhalm J.R."/>
            <person name="Wisecaver J.H."/>
        </authorList>
    </citation>
    <scope>NUCLEOTIDE SEQUENCE</scope>
    <source>
        <strain evidence="12">ECLA1</strain>
    </source>
</reference>
<name>A0AAE1B978_9GAST</name>
<keyword evidence="4 10" id="KW-1133">Transmembrane helix</keyword>
<dbReference type="PANTHER" id="PTHR24230">
    <property type="entry name" value="G-PROTEIN COUPLED RECEPTOR"/>
    <property type="match status" value="1"/>
</dbReference>
<evidence type="ECO:0000256" key="10">
    <source>
        <dbReference type="SAM" id="Phobius"/>
    </source>
</evidence>
<feature type="region of interest" description="Disordered" evidence="9">
    <location>
        <begin position="308"/>
        <end position="382"/>
    </location>
</feature>
<dbReference type="Gene3D" id="1.20.1070.10">
    <property type="entry name" value="Rhodopsin 7-helix transmembrane proteins"/>
    <property type="match status" value="1"/>
</dbReference>
<feature type="transmembrane region" description="Helical" evidence="10">
    <location>
        <begin position="147"/>
        <end position="170"/>
    </location>
</feature>
<evidence type="ECO:0000256" key="2">
    <source>
        <dbReference type="ARBA" id="ARBA00022475"/>
    </source>
</evidence>
<dbReference type="InterPro" id="IPR000276">
    <property type="entry name" value="GPCR_Rhodpsn"/>
</dbReference>
<keyword evidence="2" id="KW-1003">Cell membrane</keyword>
<evidence type="ECO:0000313" key="12">
    <source>
        <dbReference type="EMBL" id="KAK3800922.1"/>
    </source>
</evidence>
<comment type="subcellular location">
    <subcellularLocation>
        <location evidence="1">Cell membrane</location>
        <topology evidence="1">Multi-pass membrane protein</topology>
    </subcellularLocation>
</comment>
<dbReference type="InterPro" id="IPR017452">
    <property type="entry name" value="GPCR_Rhodpsn_7TM"/>
</dbReference>
<dbReference type="GO" id="GO:0008528">
    <property type="term" value="F:G protein-coupled peptide receptor activity"/>
    <property type="evidence" value="ECO:0007669"/>
    <property type="project" value="TreeGrafter"/>
</dbReference>
<feature type="transmembrane region" description="Helical" evidence="10">
    <location>
        <begin position="33"/>
        <end position="52"/>
    </location>
</feature>
<organism evidence="12 13">
    <name type="scientific">Elysia crispata</name>
    <name type="common">lettuce slug</name>
    <dbReference type="NCBI Taxonomy" id="231223"/>
    <lineage>
        <taxon>Eukaryota</taxon>
        <taxon>Metazoa</taxon>
        <taxon>Spiralia</taxon>
        <taxon>Lophotrochozoa</taxon>
        <taxon>Mollusca</taxon>
        <taxon>Gastropoda</taxon>
        <taxon>Heterobranchia</taxon>
        <taxon>Euthyneura</taxon>
        <taxon>Panpulmonata</taxon>
        <taxon>Sacoglossa</taxon>
        <taxon>Placobranchoidea</taxon>
        <taxon>Plakobranchidae</taxon>
        <taxon>Elysia</taxon>
    </lineage>
</organism>
<feature type="transmembrane region" description="Helical" evidence="10">
    <location>
        <begin position="200"/>
        <end position="225"/>
    </location>
</feature>
<proteinExistence type="predicted"/>
<keyword evidence="3 10" id="KW-0812">Transmembrane</keyword>
<evidence type="ECO:0000256" key="1">
    <source>
        <dbReference type="ARBA" id="ARBA00004651"/>
    </source>
</evidence>
<keyword evidence="6 10" id="KW-0472">Membrane</keyword>
<comment type="caution">
    <text evidence="12">The sequence shown here is derived from an EMBL/GenBank/DDBJ whole genome shotgun (WGS) entry which is preliminary data.</text>
</comment>
<keyword evidence="7" id="KW-0675">Receptor</keyword>
<evidence type="ECO:0000256" key="9">
    <source>
        <dbReference type="SAM" id="MobiDB-lite"/>
    </source>
</evidence>
<dbReference type="GO" id="GO:0005886">
    <property type="term" value="C:plasma membrane"/>
    <property type="evidence" value="ECO:0007669"/>
    <property type="project" value="UniProtKB-SubCell"/>
</dbReference>
<evidence type="ECO:0000256" key="5">
    <source>
        <dbReference type="ARBA" id="ARBA00023040"/>
    </source>
</evidence>
<keyword evidence="13" id="KW-1185">Reference proteome</keyword>